<name>Q2GIG0_ANAPZ</name>
<feature type="transmembrane region" description="Helical" evidence="1">
    <location>
        <begin position="16"/>
        <end position="35"/>
    </location>
</feature>
<keyword evidence="1" id="KW-0812">Transmembrane</keyword>
<keyword evidence="3" id="KW-1185">Reference proteome</keyword>
<dbReference type="AlphaFoldDB" id="Q2GIG0"/>
<dbReference type="EMBL" id="CP000235">
    <property type="protein sequence ID" value="ABD44104.1"/>
    <property type="molecule type" value="Genomic_DNA"/>
</dbReference>
<evidence type="ECO:0000313" key="3">
    <source>
        <dbReference type="Proteomes" id="UP000001943"/>
    </source>
</evidence>
<dbReference type="KEGG" id="aph:APH_1336"/>
<protein>
    <submittedName>
        <fullName evidence="2">Uncharacterized protein</fullName>
    </submittedName>
</protein>
<dbReference type="PaxDb" id="212042-APH_1336"/>
<proteinExistence type="predicted"/>
<dbReference type="STRING" id="212042.APH_1336"/>
<dbReference type="Proteomes" id="UP000001943">
    <property type="component" value="Chromosome"/>
</dbReference>
<sequence>MLACAHGAYMPNGNYLTGYEVCVIIRLVFLIRCFGRCEAASERAR</sequence>
<reference evidence="2 3" key="1">
    <citation type="journal article" date="2006" name="PLoS Genet.">
        <title>Comparative genomics of emerging human ehrlichiosis agents.</title>
        <authorList>
            <person name="Dunning Hotopp J.C."/>
            <person name="Lin M."/>
            <person name="Madupu R."/>
            <person name="Crabtree J."/>
            <person name="Angiuoli S.V."/>
            <person name="Eisen J.A."/>
            <person name="Seshadri R."/>
            <person name="Ren Q."/>
            <person name="Wu M."/>
            <person name="Utterback T.R."/>
            <person name="Smith S."/>
            <person name="Lewis M."/>
            <person name="Khouri H."/>
            <person name="Zhang C."/>
            <person name="Niu H."/>
            <person name="Lin Q."/>
            <person name="Ohashi N."/>
            <person name="Zhi N."/>
            <person name="Nelson W."/>
            <person name="Brinkac L.M."/>
            <person name="Dodson R.J."/>
            <person name="Rosovitz M.J."/>
            <person name="Sundaram J."/>
            <person name="Daugherty S.C."/>
            <person name="Davidsen T."/>
            <person name="Durkin A.S."/>
            <person name="Gwinn M."/>
            <person name="Haft D.H."/>
            <person name="Selengut J.D."/>
            <person name="Sullivan S.A."/>
            <person name="Zafar N."/>
            <person name="Zhou L."/>
            <person name="Benahmed F."/>
            <person name="Forberger H."/>
            <person name="Halpin R."/>
            <person name="Mulligan S."/>
            <person name="Robinson J."/>
            <person name="White O."/>
            <person name="Rikihisa Y."/>
            <person name="Tettelin H."/>
        </authorList>
    </citation>
    <scope>NUCLEOTIDE SEQUENCE [LARGE SCALE GENOMIC DNA]</scope>
    <source>
        <strain evidence="2 3">HZ</strain>
    </source>
</reference>
<dbReference type="EnsemblBacteria" id="ABD44104">
    <property type="protein sequence ID" value="ABD44104"/>
    <property type="gene ID" value="APH_1336"/>
</dbReference>
<accession>Q2GIG0</accession>
<keyword evidence="1" id="KW-1133">Transmembrane helix</keyword>
<organism evidence="2 3">
    <name type="scientific">Anaplasma phagocytophilum (strain HZ)</name>
    <dbReference type="NCBI Taxonomy" id="212042"/>
    <lineage>
        <taxon>Bacteria</taxon>
        <taxon>Pseudomonadati</taxon>
        <taxon>Pseudomonadota</taxon>
        <taxon>Alphaproteobacteria</taxon>
        <taxon>Rickettsiales</taxon>
        <taxon>Anaplasmataceae</taxon>
        <taxon>Anaplasma</taxon>
        <taxon>phagocytophilum group</taxon>
    </lineage>
</organism>
<evidence type="ECO:0000313" key="2">
    <source>
        <dbReference type="EMBL" id="ABD44104.1"/>
    </source>
</evidence>
<keyword evidence="1" id="KW-0472">Membrane</keyword>
<gene>
    <name evidence="2" type="ordered locus">APH_1336</name>
</gene>
<dbReference type="HOGENOM" id="CLU_3195416_0_0_5"/>
<evidence type="ECO:0000256" key="1">
    <source>
        <dbReference type="SAM" id="Phobius"/>
    </source>
</evidence>